<comment type="caution">
    <text evidence="1">The sequence shown here is derived from an EMBL/GenBank/DDBJ whole genome shotgun (WGS) entry which is preliminary data.</text>
</comment>
<reference evidence="1" key="1">
    <citation type="journal article" date="2020" name="Stud. Mycol.">
        <title>101 Dothideomycetes genomes: a test case for predicting lifestyles and emergence of pathogens.</title>
        <authorList>
            <person name="Haridas S."/>
            <person name="Albert R."/>
            <person name="Binder M."/>
            <person name="Bloem J."/>
            <person name="Labutti K."/>
            <person name="Salamov A."/>
            <person name="Andreopoulos B."/>
            <person name="Baker S."/>
            <person name="Barry K."/>
            <person name="Bills G."/>
            <person name="Bluhm B."/>
            <person name="Cannon C."/>
            <person name="Castanera R."/>
            <person name="Culley D."/>
            <person name="Daum C."/>
            <person name="Ezra D."/>
            <person name="Gonzalez J."/>
            <person name="Henrissat B."/>
            <person name="Kuo A."/>
            <person name="Liang C."/>
            <person name="Lipzen A."/>
            <person name="Lutzoni F."/>
            <person name="Magnuson J."/>
            <person name="Mondo S."/>
            <person name="Nolan M."/>
            <person name="Ohm R."/>
            <person name="Pangilinan J."/>
            <person name="Park H.-J."/>
            <person name="Ramirez L."/>
            <person name="Alfaro M."/>
            <person name="Sun H."/>
            <person name="Tritt A."/>
            <person name="Yoshinaga Y."/>
            <person name="Zwiers L.-H."/>
            <person name="Turgeon B."/>
            <person name="Goodwin S."/>
            <person name="Spatafora J."/>
            <person name="Crous P."/>
            <person name="Grigoriev I."/>
        </authorList>
    </citation>
    <scope>NUCLEOTIDE SEQUENCE</scope>
    <source>
        <strain evidence="1">ATCC 200398</strain>
    </source>
</reference>
<gene>
    <name evidence="1" type="ORF">BDR25DRAFT_380075</name>
</gene>
<organism evidence="1 2">
    <name type="scientific">Lindgomyces ingoldianus</name>
    <dbReference type="NCBI Taxonomy" id="673940"/>
    <lineage>
        <taxon>Eukaryota</taxon>
        <taxon>Fungi</taxon>
        <taxon>Dikarya</taxon>
        <taxon>Ascomycota</taxon>
        <taxon>Pezizomycotina</taxon>
        <taxon>Dothideomycetes</taxon>
        <taxon>Pleosporomycetidae</taxon>
        <taxon>Pleosporales</taxon>
        <taxon>Lindgomycetaceae</taxon>
        <taxon>Lindgomyces</taxon>
    </lineage>
</organism>
<sequence>MPHWRKVKNVTTATNFLEKKADERLNPVYVDGRVEEPPNEPPTTQQPSQTSQYNYTHPADPTGQPNRYGAQLESHPISVSSGQSSYGSVDPIPSVNGNSYPDQQPQHYYNYTNPYYPQQPQYPKQQNVYLSQPSYQEPPPNTQYSIGSQPYNNAYQQPIQVSPLENPMSSPMRGNSVAYSDASTISPPHPPGRALTYPAPQNSNLPFSPCQRSWTAPVGPANAPTCLHHSGQFFDR</sequence>
<name>A0ACB6QDP0_9PLEO</name>
<accession>A0ACB6QDP0</accession>
<evidence type="ECO:0000313" key="2">
    <source>
        <dbReference type="Proteomes" id="UP000799755"/>
    </source>
</evidence>
<dbReference type="Proteomes" id="UP000799755">
    <property type="component" value="Unassembled WGS sequence"/>
</dbReference>
<keyword evidence="2" id="KW-1185">Reference proteome</keyword>
<protein>
    <submittedName>
        <fullName evidence="1">Uncharacterized protein</fullName>
    </submittedName>
</protein>
<proteinExistence type="predicted"/>
<dbReference type="EMBL" id="MU003532">
    <property type="protein sequence ID" value="KAF2465011.1"/>
    <property type="molecule type" value="Genomic_DNA"/>
</dbReference>
<evidence type="ECO:0000313" key="1">
    <source>
        <dbReference type="EMBL" id="KAF2465011.1"/>
    </source>
</evidence>